<dbReference type="AlphaFoldDB" id="A0A0K0DNE9"/>
<dbReference type="WBParaSite" id="ACAC_0001328501-mRNA-1">
    <property type="protein sequence ID" value="ACAC_0001328501-mRNA-1"/>
    <property type="gene ID" value="ACAC_0001328501"/>
</dbReference>
<reference evidence="2" key="2">
    <citation type="submission" date="2017-02" db="UniProtKB">
        <authorList>
            <consortium name="WormBaseParasite"/>
        </authorList>
    </citation>
    <scope>IDENTIFICATION</scope>
</reference>
<protein>
    <submittedName>
        <fullName evidence="2">Uncharacterized protein</fullName>
    </submittedName>
</protein>
<reference evidence="1" key="1">
    <citation type="submission" date="2012-09" db="EMBL/GenBank/DDBJ databases">
        <authorList>
            <person name="Martin A.A."/>
        </authorList>
    </citation>
    <scope>NUCLEOTIDE SEQUENCE</scope>
</reference>
<proteinExistence type="predicted"/>
<sequence>MNQRDIHVVLLYEWKSGLNAAAEARHVIKFRVKVVLVNQQCEHGSGNSDLVFSTSKTRKAVDVPMNLTTTN</sequence>
<evidence type="ECO:0000313" key="2">
    <source>
        <dbReference type="WBParaSite" id="ACAC_0001328501-mRNA-1"/>
    </source>
</evidence>
<keyword evidence="1" id="KW-1185">Reference proteome</keyword>
<name>A0A0K0DNE9_ANGCA</name>
<organism evidence="1 2">
    <name type="scientific">Angiostrongylus cantonensis</name>
    <name type="common">Rat lungworm</name>
    <dbReference type="NCBI Taxonomy" id="6313"/>
    <lineage>
        <taxon>Eukaryota</taxon>
        <taxon>Metazoa</taxon>
        <taxon>Ecdysozoa</taxon>
        <taxon>Nematoda</taxon>
        <taxon>Chromadorea</taxon>
        <taxon>Rhabditida</taxon>
        <taxon>Rhabditina</taxon>
        <taxon>Rhabditomorpha</taxon>
        <taxon>Strongyloidea</taxon>
        <taxon>Metastrongylidae</taxon>
        <taxon>Angiostrongylus</taxon>
    </lineage>
</organism>
<evidence type="ECO:0000313" key="1">
    <source>
        <dbReference type="Proteomes" id="UP000035642"/>
    </source>
</evidence>
<accession>A0A0K0DNE9</accession>
<dbReference type="Proteomes" id="UP000035642">
    <property type="component" value="Unassembled WGS sequence"/>
</dbReference>